<evidence type="ECO:0000313" key="3">
    <source>
        <dbReference type="Proteomes" id="UP000498980"/>
    </source>
</evidence>
<evidence type="ECO:0000256" key="1">
    <source>
        <dbReference type="SAM" id="MobiDB-lite"/>
    </source>
</evidence>
<keyword evidence="3" id="KW-1185">Reference proteome</keyword>
<organism evidence="2 3">
    <name type="scientific">Streptomyces fulvorobeus</name>
    <dbReference type="NCBI Taxonomy" id="284028"/>
    <lineage>
        <taxon>Bacteria</taxon>
        <taxon>Bacillati</taxon>
        <taxon>Actinomycetota</taxon>
        <taxon>Actinomycetes</taxon>
        <taxon>Kitasatosporales</taxon>
        <taxon>Streptomycetaceae</taxon>
        <taxon>Streptomyces</taxon>
    </lineage>
</organism>
<dbReference type="EMBL" id="BLWC01000001">
    <property type="protein sequence ID" value="GFM97826.1"/>
    <property type="molecule type" value="Genomic_DNA"/>
</dbReference>
<evidence type="ECO:0000313" key="2">
    <source>
        <dbReference type="EMBL" id="GFM97826.1"/>
    </source>
</evidence>
<comment type="caution">
    <text evidence="2">The sequence shown here is derived from an EMBL/GenBank/DDBJ whole genome shotgun (WGS) entry which is preliminary data.</text>
</comment>
<dbReference type="AlphaFoldDB" id="A0A7J0C7V3"/>
<sequence length="93" mass="9049">MAGRVAEDVEGAGDLGLGADDGAHERALSAAGGAEEAGDPAGFDGEAEAAQDGAVASYDGEGAGFDGGGWFPGWFSAVPCIIHHVMNFAAAPA</sequence>
<reference evidence="2 3" key="1">
    <citation type="submission" date="2020-05" db="EMBL/GenBank/DDBJ databases">
        <title>Whole genome shotgun sequence of Streptomyces fulvorobeus NBRC 15897.</title>
        <authorList>
            <person name="Komaki H."/>
            <person name="Tamura T."/>
        </authorList>
    </citation>
    <scope>NUCLEOTIDE SEQUENCE [LARGE SCALE GENOMIC DNA]</scope>
    <source>
        <strain evidence="2 3">NBRC 15897</strain>
    </source>
</reference>
<protein>
    <submittedName>
        <fullName evidence="2">Uncharacterized protein</fullName>
    </submittedName>
</protein>
<feature type="compositionally biased region" description="Low complexity" evidence="1">
    <location>
        <begin position="28"/>
        <end position="50"/>
    </location>
</feature>
<name>A0A7J0C7V3_9ACTN</name>
<proteinExistence type="predicted"/>
<accession>A0A7J0C7V3</accession>
<gene>
    <name evidence="2" type="ORF">Sfulv_26370</name>
</gene>
<feature type="region of interest" description="Disordered" evidence="1">
    <location>
        <begin position="1"/>
        <end position="58"/>
    </location>
</feature>
<dbReference type="Proteomes" id="UP000498980">
    <property type="component" value="Unassembled WGS sequence"/>
</dbReference>